<keyword evidence="1" id="KW-0560">Oxidoreductase</keyword>
<dbReference type="InterPro" id="IPR050425">
    <property type="entry name" value="NAD(P)_dehydrat-like"/>
</dbReference>
<dbReference type="KEGG" id="ksn:43591784"/>
<dbReference type="InterPro" id="IPR001509">
    <property type="entry name" value="Epimerase_deHydtase"/>
</dbReference>
<dbReference type="GeneID" id="43591784"/>
<dbReference type="Pfam" id="PF01370">
    <property type="entry name" value="Epimerase"/>
    <property type="match status" value="1"/>
</dbReference>
<protein>
    <submittedName>
        <fullName evidence="3">Uncharacterized protein</fullName>
    </submittedName>
</protein>
<evidence type="ECO:0000256" key="2">
    <source>
        <dbReference type="ARBA" id="ARBA00023445"/>
    </source>
</evidence>
<reference evidence="3" key="2">
    <citation type="submission" date="2024-01" db="EMBL/GenBank/DDBJ databases">
        <title>Comparative genomics of Cryptococcus and Kwoniella reveals pathogenesis evolution and contrasting modes of karyotype evolution via chromosome fusion or intercentromeric recombination.</title>
        <authorList>
            <person name="Coelho M.A."/>
            <person name="David-Palma M."/>
            <person name="Shea T."/>
            <person name="Bowers K."/>
            <person name="McGinley-Smith S."/>
            <person name="Mohammad A.W."/>
            <person name="Gnirke A."/>
            <person name="Yurkov A.M."/>
            <person name="Nowrousian M."/>
            <person name="Sun S."/>
            <person name="Cuomo C.A."/>
            <person name="Heitman J."/>
        </authorList>
    </citation>
    <scope>NUCLEOTIDE SEQUENCE</scope>
    <source>
        <strain evidence="3">CBS 12478</strain>
    </source>
</reference>
<gene>
    <name evidence="3" type="ORF">CI109_107085</name>
</gene>
<dbReference type="GO" id="GO:0016616">
    <property type="term" value="F:oxidoreductase activity, acting on the CH-OH group of donors, NAD or NADP as acceptor"/>
    <property type="evidence" value="ECO:0007669"/>
    <property type="project" value="TreeGrafter"/>
</dbReference>
<dbReference type="PANTHER" id="PTHR10366">
    <property type="entry name" value="NAD DEPENDENT EPIMERASE/DEHYDRATASE"/>
    <property type="match status" value="1"/>
</dbReference>
<dbReference type="PANTHER" id="PTHR10366:SF562">
    <property type="entry name" value="ALDEHYDE REDUCTASE II (AFU_ORTHOLOGUE AFUA_1G11360)"/>
    <property type="match status" value="1"/>
</dbReference>
<evidence type="ECO:0000313" key="4">
    <source>
        <dbReference type="Proteomes" id="UP000322225"/>
    </source>
</evidence>
<dbReference type="RefSeq" id="XP_031858152.1">
    <property type="nucleotide sequence ID" value="XM_032007613.1"/>
</dbReference>
<name>A0A5M6BQQ3_9TREE</name>
<sequence length="349" mass="37938">MTSNDRLEKGDTILVTGATGLIGSATVNALISRGYKVRGVTRDVSKTKPLTDKIDNLYGPGKIEFVETGDYAQPDAYKAALEGTAGIVHLAVDLGALFAPDASVDAAIRSATDMTLGLLKTATKIPTMKAVVVTSSNAALYTIEYGKDLDVSLDDYNEASVTNAYAAPLDHPFRATYVYSAAKTRSEQALWKWFRETKPSFSLNTVIPHMVVGKPFNPAPGVYTTSTWLEQLFNGDVNSPIVGFLNPPNWTIDVNDCAVIHVAALLDRDTDGQRLWAAGNPPVHINEILNIWRDAYPNHPIPADFDFPAGSKQILDREASTALLKRYAGKDWTPLKDSLIENVKDLARA</sequence>
<keyword evidence="4" id="KW-1185">Reference proteome</keyword>
<evidence type="ECO:0000313" key="3">
    <source>
        <dbReference type="EMBL" id="WWD22592.1"/>
    </source>
</evidence>
<reference evidence="3" key="1">
    <citation type="submission" date="2017-08" db="EMBL/GenBank/DDBJ databases">
        <authorList>
            <person name="Cuomo C."/>
            <person name="Billmyre B."/>
            <person name="Heitman J."/>
        </authorList>
    </citation>
    <scope>NUCLEOTIDE SEQUENCE</scope>
    <source>
        <strain evidence="3">CBS 12478</strain>
    </source>
</reference>
<accession>A0A5M6BQQ3</accession>
<dbReference type="Proteomes" id="UP000322225">
    <property type="component" value="Chromosome 13"/>
</dbReference>
<dbReference type="AlphaFoldDB" id="A0A5M6BQQ3"/>
<proteinExistence type="inferred from homology"/>
<dbReference type="InterPro" id="IPR036291">
    <property type="entry name" value="NAD(P)-bd_dom_sf"/>
</dbReference>
<dbReference type="EMBL" id="CP144063">
    <property type="protein sequence ID" value="WWD22592.1"/>
    <property type="molecule type" value="Genomic_DNA"/>
</dbReference>
<dbReference type="SUPFAM" id="SSF51735">
    <property type="entry name" value="NAD(P)-binding Rossmann-fold domains"/>
    <property type="match status" value="1"/>
</dbReference>
<evidence type="ECO:0000256" key="1">
    <source>
        <dbReference type="ARBA" id="ARBA00023002"/>
    </source>
</evidence>
<dbReference type="OrthoDB" id="2735536at2759"/>
<dbReference type="Gene3D" id="3.40.50.720">
    <property type="entry name" value="NAD(P)-binding Rossmann-like Domain"/>
    <property type="match status" value="1"/>
</dbReference>
<comment type="similarity">
    <text evidence="2">Belongs to the NAD(P)-dependent epimerase/dehydratase family. Dihydroflavonol-4-reductase subfamily.</text>
</comment>
<organism evidence="3 4">
    <name type="scientific">Kwoniella shandongensis</name>
    <dbReference type="NCBI Taxonomy" id="1734106"/>
    <lineage>
        <taxon>Eukaryota</taxon>
        <taxon>Fungi</taxon>
        <taxon>Dikarya</taxon>
        <taxon>Basidiomycota</taxon>
        <taxon>Agaricomycotina</taxon>
        <taxon>Tremellomycetes</taxon>
        <taxon>Tremellales</taxon>
        <taxon>Cryptococcaceae</taxon>
        <taxon>Kwoniella</taxon>
    </lineage>
</organism>